<dbReference type="InterPro" id="IPR036271">
    <property type="entry name" value="Tet_transcr_reg_TetR-rel_C_sf"/>
</dbReference>
<evidence type="ECO:0000259" key="6">
    <source>
        <dbReference type="PROSITE" id="PS50977"/>
    </source>
</evidence>
<evidence type="ECO:0000256" key="1">
    <source>
        <dbReference type="ARBA" id="ARBA00022491"/>
    </source>
</evidence>
<dbReference type="PROSITE" id="PS50977">
    <property type="entry name" value="HTH_TETR_2"/>
    <property type="match status" value="1"/>
</dbReference>
<dbReference type="InterPro" id="IPR001647">
    <property type="entry name" value="HTH_TetR"/>
</dbReference>
<evidence type="ECO:0000256" key="4">
    <source>
        <dbReference type="ARBA" id="ARBA00023163"/>
    </source>
</evidence>
<evidence type="ECO:0000256" key="2">
    <source>
        <dbReference type="ARBA" id="ARBA00023015"/>
    </source>
</evidence>
<dbReference type="Gene3D" id="1.10.357.10">
    <property type="entry name" value="Tetracycline Repressor, domain 2"/>
    <property type="match status" value="1"/>
</dbReference>
<dbReference type="PANTHER" id="PTHR47506">
    <property type="entry name" value="TRANSCRIPTIONAL REGULATORY PROTEIN"/>
    <property type="match status" value="1"/>
</dbReference>
<dbReference type="RefSeq" id="WP_201376574.1">
    <property type="nucleotide sequence ID" value="NZ_BNJG01000005.1"/>
</dbReference>
<dbReference type="PROSITE" id="PS01081">
    <property type="entry name" value="HTH_TETR_1"/>
    <property type="match status" value="1"/>
</dbReference>
<keyword evidence="3 5" id="KW-0238">DNA-binding</keyword>
<protein>
    <submittedName>
        <fullName evidence="7">TetR family transcriptional regulator</fullName>
    </submittedName>
</protein>
<organism evidence="7 8">
    <name type="scientific">Ktedonobacter robiniae</name>
    <dbReference type="NCBI Taxonomy" id="2778365"/>
    <lineage>
        <taxon>Bacteria</taxon>
        <taxon>Bacillati</taxon>
        <taxon>Chloroflexota</taxon>
        <taxon>Ktedonobacteria</taxon>
        <taxon>Ktedonobacterales</taxon>
        <taxon>Ktedonobacteraceae</taxon>
        <taxon>Ktedonobacter</taxon>
    </lineage>
</organism>
<dbReference type="Pfam" id="PF00440">
    <property type="entry name" value="TetR_N"/>
    <property type="match status" value="1"/>
</dbReference>
<dbReference type="InterPro" id="IPR009057">
    <property type="entry name" value="Homeodomain-like_sf"/>
</dbReference>
<name>A0ABQ3V6F7_9CHLR</name>
<reference evidence="7 8" key="1">
    <citation type="journal article" date="2021" name="Int. J. Syst. Evol. Microbiol.">
        <title>Reticulibacter mediterranei gen. nov., sp. nov., within the new family Reticulibacteraceae fam. nov., and Ktedonospora formicarum gen. nov., sp. nov., Ktedonobacter robiniae sp. nov., Dictyobacter formicarum sp. nov. and Dictyobacter arantiisoli sp. nov., belonging to the class Ktedonobacteria.</title>
        <authorList>
            <person name="Yabe S."/>
            <person name="Zheng Y."/>
            <person name="Wang C.M."/>
            <person name="Sakai Y."/>
            <person name="Abe K."/>
            <person name="Yokota A."/>
            <person name="Donadio S."/>
            <person name="Cavaletti L."/>
            <person name="Monciardini P."/>
        </authorList>
    </citation>
    <scope>NUCLEOTIDE SEQUENCE [LARGE SCALE GENOMIC DNA]</scope>
    <source>
        <strain evidence="7 8">SOSP1-30</strain>
    </source>
</reference>
<keyword evidence="4" id="KW-0804">Transcription</keyword>
<feature type="domain" description="HTH tetR-type" evidence="6">
    <location>
        <begin position="15"/>
        <end position="75"/>
    </location>
</feature>
<dbReference type="InterPro" id="IPR039538">
    <property type="entry name" value="BetI_C"/>
</dbReference>
<dbReference type="SUPFAM" id="SSF48498">
    <property type="entry name" value="Tetracyclin repressor-like, C-terminal domain"/>
    <property type="match status" value="1"/>
</dbReference>
<sequence length="208" mass="23244">MSKQYTTDPQTEEPQETRARIIAAASRVLATKGYDATTLREISREAQAAPGLVHYYFGGKDQLLVEALQAAGQQFHQRMQHLVRHIPDEQSLDAFLTQISERVEQDENIYRLRYESFSLGLHNALIAPAVSERLAQRREEIGSVMGTILEKLARTEGVERSTVDLTILAALLLALFDGLALQKIMDASFDLEAAYSVLARMLRGLLIS</sequence>
<keyword evidence="8" id="KW-1185">Reference proteome</keyword>
<dbReference type="Proteomes" id="UP000654345">
    <property type="component" value="Unassembled WGS sequence"/>
</dbReference>
<keyword evidence="2" id="KW-0805">Transcription regulation</keyword>
<feature type="DNA-binding region" description="H-T-H motif" evidence="5">
    <location>
        <begin position="38"/>
        <end position="57"/>
    </location>
</feature>
<evidence type="ECO:0000313" key="8">
    <source>
        <dbReference type="Proteomes" id="UP000654345"/>
    </source>
</evidence>
<keyword evidence="1" id="KW-0678">Repressor</keyword>
<dbReference type="SUPFAM" id="SSF46689">
    <property type="entry name" value="Homeodomain-like"/>
    <property type="match status" value="1"/>
</dbReference>
<gene>
    <name evidence="7" type="ORF">KSB_89340</name>
</gene>
<dbReference type="EMBL" id="BNJG01000005">
    <property type="protein sequence ID" value="GHO60459.1"/>
    <property type="molecule type" value="Genomic_DNA"/>
</dbReference>
<accession>A0ABQ3V6F7</accession>
<comment type="caution">
    <text evidence="7">The sequence shown here is derived from an EMBL/GenBank/DDBJ whole genome shotgun (WGS) entry which is preliminary data.</text>
</comment>
<dbReference type="InterPro" id="IPR023772">
    <property type="entry name" value="DNA-bd_HTH_TetR-type_CS"/>
</dbReference>
<dbReference type="Pfam" id="PF13977">
    <property type="entry name" value="TetR_C_6"/>
    <property type="match status" value="1"/>
</dbReference>
<evidence type="ECO:0000256" key="3">
    <source>
        <dbReference type="ARBA" id="ARBA00023125"/>
    </source>
</evidence>
<evidence type="ECO:0000256" key="5">
    <source>
        <dbReference type="PROSITE-ProRule" id="PRU00335"/>
    </source>
</evidence>
<dbReference type="PRINTS" id="PR00455">
    <property type="entry name" value="HTHTETR"/>
</dbReference>
<evidence type="ECO:0000313" key="7">
    <source>
        <dbReference type="EMBL" id="GHO60459.1"/>
    </source>
</evidence>
<proteinExistence type="predicted"/>
<dbReference type="PANTHER" id="PTHR47506:SF1">
    <property type="entry name" value="HTH-TYPE TRANSCRIPTIONAL REGULATOR YJDC"/>
    <property type="match status" value="1"/>
</dbReference>